<dbReference type="InterPro" id="IPR000719">
    <property type="entry name" value="Prot_kinase_dom"/>
</dbReference>
<dbReference type="Proteomes" id="UP001201262">
    <property type="component" value="Unassembled WGS sequence"/>
</dbReference>
<organism evidence="2 3">
    <name type="scientific">Talaromyces proteolyticus</name>
    <dbReference type="NCBI Taxonomy" id="1131652"/>
    <lineage>
        <taxon>Eukaryota</taxon>
        <taxon>Fungi</taxon>
        <taxon>Dikarya</taxon>
        <taxon>Ascomycota</taxon>
        <taxon>Pezizomycotina</taxon>
        <taxon>Eurotiomycetes</taxon>
        <taxon>Eurotiomycetidae</taxon>
        <taxon>Eurotiales</taxon>
        <taxon>Trichocomaceae</taxon>
        <taxon>Talaromyces</taxon>
        <taxon>Talaromyces sect. Bacilispori</taxon>
    </lineage>
</organism>
<keyword evidence="3" id="KW-1185">Reference proteome</keyword>
<feature type="domain" description="Protein kinase" evidence="1">
    <location>
        <begin position="198"/>
        <end position="521"/>
    </location>
</feature>
<feature type="non-terminal residue" evidence="2">
    <location>
        <position position="1"/>
    </location>
</feature>
<reference evidence="2" key="1">
    <citation type="submission" date="2021-12" db="EMBL/GenBank/DDBJ databases">
        <title>Convergent genome expansion in fungi linked to evolution of root-endophyte symbiosis.</title>
        <authorList>
            <consortium name="DOE Joint Genome Institute"/>
            <person name="Ke Y.-H."/>
            <person name="Bonito G."/>
            <person name="Liao H.-L."/>
            <person name="Looney B."/>
            <person name="Rojas-Flechas A."/>
            <person name="Nash J."/>
            <person name="Hameed K."/>
            <person name="Schadt C."/>
            <person name="Martin F."/>
            <person name="Crous P.W."/>
            <person name="Miettinen O."/>
            <person name="Magnuson J.K."/>
            <person name="Labbe J."/>
            <person name="Jacobson D."/>
            <person name="Doktycz M.J."/>
            <person name="Veneault-Fourrey C."/>
            <person name="Kuo A."/>
            <person name="Mondo S."/>
            <person name="Calhoun S."/>
            <person name="Riley R."/>
            <person name="Ohm R."/>
            <person name="LaButti K."/>
            <person name="Andreopoulos B."/>
            <person name="Pangilinan J."/>
            <person name="Nolan M."/>
            <person name="Tritt A."/>
            <person name="Clum A."/>
            <person name="Lipzen A."/>
            <person name="Daum C."/>
            <person name="Barry K."/>
            <person name="Grigoriev I.V."/>
            <person name="Vilgalys R."/>
        </authorList>
    </citation>
    <scope>NUCLEOTIDE SEQUENCE</scope>
    <source>
        <strain evidence="2">PMI_201</strain>
    </source>
</reference>
<dbReference type="PANTHER" id="PTHR37542:SF1">
    <property type="entry name" value="PRION-INHIBITION AND PROPAGATION HELO DOMAIN-CONTAINING PROTEIN"/>
    <property type="match status" value="1"/>
</dbReference>
<dbReference type="InterPro" id="IPR011009">
    <property type="entry name" value="Kinase-like_dom_sf"/>
</dbReference>
<accession>A0AAD4KI62</accession>
<dbReference type="GO" id="GO:0005524">
    <property type="term" value="F:ATP binding"/>
    <property type="evidence" value="ECO:0007669"/>
    <property type="project" value="InterPro"/>
</dbReference>
<name>A0AAD4KI62_9EURO</name>
<dbReference type="RefSeq" id="XP_046068880.1">
    <property type="nucleotide sequence ID" value="XM_046219131.1"/>
</dbReference>
<dbReference type="PROSITE" id="PS50011">
    <property type="entry name" value="PROTEIN_KINASE_DOM"/>
    <property type="match status" value="1"/>
</dbReference>
<evidence type="ECO:0000313" key="3">
    <source>
        <dbReference type="Proteomes" id="UP001201262"/>
    </source>
</evidence>
<dbReference type="PANTHER" id="PTHR37542">
    <property type="entry name" value="HELO DOMAIN-CONTAINING PROTEIN-RELATED"/>
    <property type="match status" value="1"/>
</dbReference>
<dbReference type="EMBL" id="JAJTJA010000010">
    <property type="protein sequence ID" value="KAH8693007.1"/>
    <property type="molecule type" value="Genomic_DNA"/>
</dbReference>
<evidence type="ECO:0000259" key="1">
    <source>
        <dbReference type="PROSITE" id="PS50011"/>
    </source>
</evidence>
<comment type="caution">
    <text evidence="2">The sequence shown here is derived from an EMBL/GenBank/DDBJ whole genome shotgun (WGS) entry which is preliminary data.</text>
</comment>
<dbReference type="GO" id="GO:0004672">
    <property type="term" value="F:protein kinase activity"/>
    <property type="evidence" value="ECO:0007669"/>
    <property type="project" value="InterPro"/>
</dbReference>
<gene>
    <name evidence="2" type="ORF">BGW36DRAFT_410172</name>
</gene>
<sequence>MVDPFSIISTLDICFKYGSMLVELCSAFKNATSKIIELVLRLKNYWIRAQVQLKIVKSIAHTLDDEHRKIQQETLDLLASKLKIAVQSIESVTKSKDSDDESVTVRVKRWKYALFQQKIESAIQDLELWQQMFDPSWYLIIKAATPQIDTELKIYKQTIPADGQAPIVSARSLRSALAPTSTHQPPIFLPETGLDSIQLDSIPLCTAKFGRRDEDISKALVVERIHRFPETDIRQLEKDVRDLARKLAHSSPLEFGLLNCKGVIKHFEQDAYPTGPSAFTFVFRMPPRLSQPRSLRSLLQNTKPPDSLSDRFRLANELARAISYVHTFGFVHKNIRPETVLLLRSEDASIGSMFLIGFDSFRSAEGKTLRKGDLAWERCLYQHPGRIGPTAREDYIMQHDIYSLGVCLLELGLWESFVLYSEKDLGLSDGQVLTTRTTPAPSLRSDRSSSLYQDRLLSLARGELRTIMGTRYSEVVVTCLTCLDPGNVDFGDESEFQDEDGIQVGVRYIEKVIMRLNSIFV</sequence>
<evidence type="ECO:0000313" key="2">
    <source>
        <dbReference type="EMBL" id="KAH8693007.1"/>
    </source>
</evidence>
<proteinExistence type="predicted"/>
<protein>
    <recommendedName>
        <fullName evidence="1">Protein kinase domain-containing protein</fullName>
    </recommendedName>
</protein>
<dbReference type="GeneID" id="70249418"/>
<dbReference type="Gene3D" id="1.10.510.10">
    <property type="entry name" value="Transferase(Phosphotransferase) domain 1"/>
    <property type="match status" value="1"/>
</dbReference>
<dbReference type="AlphaFoldDB" id="A0AAD4KI62"/>
<dbReference type="SUPFAM" id="SSF56112">
    <property type="entry name" value="Protein kinase-like (PK-like)"/>
    <property type="match status" value="1"/>
</dbReference>